<dbReference type="InterPro" id="IPR011990">
    <property type="entry name" value="TPR-like_helical_dom_sf"/>
</dbReference>
<gene>
    <name evidence="1" type="ORF">TCM_029485</name>
</gene>
<dbReference type="eggNOG" id="ENOG502S7DR">
    <property type="taxonomic scope" value="Eukaryota"/>
</dbReference>
<dbReference type="PANTHER" id="PTHR36350:SF2">
    <property type="entry name" value="PROTEIN, PUTATIVE-RELATED"/>
    <property type="match status" value="1"/>
</dbReference>
<dbReference type="InParanoid" id="A0A061GF04"/>
<dbReference type="OMA" id="CEDLTIQ"/>
<evidence type="ECO:0000313" key="1">
    <source>
        <dbReference type="EMBL" id="EOY27702.1"/>
    </source>
</evidence>
<sequence length="288" mass="31608">MEAALCLGYGPLPSISLRMPSSTNVTSPASTKLYFGYNHSSMSVSSGFTNRRKCHHFYSTSGPLALDRSNNSMPSAKEDGGKVVRGAVGASLALACALSIIGCSCKMNLKAIAGPKQQVYRKAPSFQQLTPQPPKKMALKSLLDVTVILTSKDETRVKEGITLTPSPTLRQPFLSKQQIEELKLAAVGLMKRGKPDQALQMLKNEHKRLDGESAYEMSMVLAEILISQGKYLEALNFLPADHDQHVSEFDVRPILYKAIVYTMLDKDDDAQQLWNEFAKSSEFSPFGS</sequence>
<keyword evidence="2" id="KW-1185">Reference proteome</keyword>
<proteinExistence type="predicted"/>
<dbReference type="Gene3D" id="1.25.40.10">
    <property type="entry name" value="Tetratricopeptide repeat domain"/>
    <property type="match status" value="1"/>
</dbReference>
<dbReference type="AlphaFoldDB" id="A0A061GF04"/>
<dbReference type="Gramene" id="EOY27702">
    <property type="protein sequence ID" value="EOY27702"/>
    <property type="gene ID" value="TCM_029485"/>
</dbReference>
<name>A0A061GF04_THECC</name>
<dbReference type="EMBL" id="CM001884">
    <property type="protein sequence ID" value="EOY27702.1"/>
    <property type="molecule type" value="Genomic_DNA"/>
</dbReference>
<dbReference type="Proteomes" id="UP000026915">
    <property type="component" value="Chromosome 6"/>
</dbReference>
<dbReference type="HOGENOM" id="CLU_084349_0_0_1"/>
<organism evidence="1 2">
    <name type="scientific">Theobroma cacao</name>
    <name type="common">Cacao</name>
    <name type="synonym">Cocoa</name>
    <dbReference type="NCBI Taxonomy" id="3641"/>
    <lineage>
        <taxon>Eukaryota</taxon>
        <taxon>Viridiplantae</taxon>
        <taxon>Streptophyta</taxon>
        <taxon>Embryophyta</taxon>
        <taxon>Tracheophyta</taxon>
        <taxon>Spermatophyta</taxon>
        <taxon>Magnoliopsida</taxon>
        <taxon>eudicotyledons</taxon>
        <taxon>Gunneridae</taxon>
        <taxon>Pentapetalae</taxon>
        <taxon>rosids</taxon>
        <taxon>malvids</taxon>
        <taxon>Malvales</taxon>
        <taxon>Malvaceae</taxon>
        <taxon>Byttnerioideae</taxon>
        <taxon>Theobroma</taxon>
    </lineage>
</organism>
<dbReference type="PANTHER" id="PTHR36350">
    <property type="entry name" value="TRANSMEMBRANE PROTEIN"/>
    <property type="match status" value="1"/>
</dbReference>
<reference evidence="1 2" key="1">
    <citation type="journal article" date="2013" name="Genome Biol.">
        <title>The genome sequence of the most widely cultivated cacao type and its use to identify candidate genes regulating pod color.</title>
        <authorList>
            <person name="Motamayor J.C."/>
            <person name="Mockaitis K."/>
            <person name="Schmutz J."/>
            <person name="Haiminen N."/>
            <person name="Iii D.L."/>
            <person name="Cornejo O."/>
            <person name="Findley S.D."/>
            <person name="Zheng P."/>
            <person name="Utro F."/>
            <person name="Royaert S."/>
            <person name="Saski C."/>
            <person name="Jenkins J."/>
            <person name="Podicheti R."/>
            <person name="Zhao M."/>
            <person name="Scheffler B.E."/>
            <person name="Stack J.C."/>
            <person name="Feltus F.A."/>
            <person name="Mustiga G.M."/>
            <person name="Amores F."/>
            <person name="Phillips W."/>
            <person name="Marelli J.P."/>
            <person name="May G.D."/>
            <person name="Shapiro H."/>
            <person name="Ma J."/>
            <person name="Bustamante C.D."/>
            <person name="Schnell R.J."/>
            <person name="Main D."/>
            <person name="Gilbert D."/>
            <person name="Parida L."/>
            <person name="Kuhn D.N."/>
        </authorList>
    </citation>
    <scope>NUCLEOTIDE SEQUENCE [LARGE SCALE GENOMIC DNA]</scope>
    <source>
        <strain evidence="2">cv. Matina 1-6</strain>
    </source>
</reference>
<evidence type="ECO:0000313" key="2">
    <source>
        <dbReference type="Proteomes" id="UP000026915"/>
    </source>
</evidence>
<protein>
    <submittedName>
        <fullName evidence="1">Uncharacterized protein isoform 1</fullName>
    </submittedName>
</protein>
<accession>A0A061GF04</accession>